<evidence type="ECO:0000259" key="8">
    <source>
        <dbReference type="Pfam" id="PF17917"/>
    </source>
</evidence>
<dbReference type="SUPFAM" id="SSF56672">
    <property type="entry name" value="DNA/RNA polymerases"/>
    <property type="match status" value="1"/>
</dbReference>
<keyword evidence="10" id="KW-1185">Reference proteome</keyword>
<keyword evidence="3" id="KW-0540">Nuclease</keyword>
<keyword evidence="4" id="KW-0255">Endonuclease</keyword>
<dbReference type="OrthoDB" id="6089225at2759"/>
<dbReference type="Pfam" id="PF17917">
    <property type="entry name" value="RT_RNaseH"/>
    <property type="match status" value="1"/>
</dbReference>
<dbReference type="GO" id="GO:0003964">
    <property type="term" value="F:RNA-directed DNA polymerase activity"/>
    <property type="evidence" value="ECO:0007669"/>
    <property type="project" value="UniProtKB-KW"/>
</dbReference>
<sequence>MPFGISPAPEKFQRRMDEALEGFIGVKVIHDDILIYGCENNDKDVKENHDKILIGIMDRCRQKGLKLNKDKRKLRLQEVSHLGHKITAEGLKTDSEKVKAITEMPVPEDRHAVQRLLGMVNNIQKFEPCLSEITDQLRQLLNENYFKWDPHVHGLSFDQIRNVLSNTLVLRYFDEQKYIRMLGACLLQEGQPVCYASRTFTSTKKNYAQIEKELPAVVFGMEKFETYVHIWKKIIVESDNKPFEIICWKVLLTASKLLQGMFLRRRKFKYVVVIKPGVDMYMAYFE</sequence>
<keyword evidence="6" id="KW-0695">RNA-directed DNA polymerase</keyword>
<dbReference type="InterPro" id="IPR043128">
    <property type="entry name" value="Rev_trsase/Diguanyl_cyclase"/>
</dbReference>
<proteinExistence type="predicted"/>
<evidence type="ECO:0008006" key="11">
    <source>
        <dbReference type="Google" id="ProtNLM"/>
    </source>
</evidence>
<name>A0A8S3STS4_MYTED</name>
<accession>A0A8S3STS4</accession>
<protein>
    <recommendedName>
        <fullName evidence="11">Reverse transcriptase domain-containing protein</fullName>
    </recommendedName>
</protein>
<dbReference type="GO" id="GO:0004519">
    <property type="term" value="F:endonuclease activity"/>
    <property type="evidence" value="ECO:0007669"/>
    <property type="project" value="UniProtKB-KW"/>
</dbReference>
<keyword evidence="1" id="KW-0808">Transferase</keyword>
<evidence type="ECO:0000259" key="7">
    <source>
        <dbReference type="Pfam" id="PF00078"/>
    </source>
</evidence>
<dbReference type="AlphaFoldDB" id="A0A8S3STS4"/>
<evidence type="ECO:0000313" key="9">
    <source>
        <dbReference type="EMBL" id="CAG2222953.1"/>
    </source>
</evidence>
<dbReference type="PANTHER" id="PTHR37984:SF8">
    <property type="entry name" value="CCHC-TYPE DOMAIN-CONTAINING PROTEIN"/>
    <property type="match status" value="1"/>
</dbReference>
<feature type="domain" description="Reverse transcriptase" evidence="7">
    <location>
        <begin position="1"/>
        <end position="86"/>
    </location>
</feature>
<dbReference type="InterPro" id="IPR050951">
    <property type="entry name" value="Retrovirus_Pol_polyprotein"/>
</dbReference>
<gene>
    <name evidence="9" type="ORF">MEDL_36253</name>
</gene>
<evidence type="ECO:0000256" key="3">
    <source>
        <dbReference type="ARBA" id="ARBA00022722"/>
    </source>
</evidence>
<evidence type="ECO:0000313" key="10">
    <source>
        <dbReference type="Proteomes" id="UP000683360"/>
    </source>
</evidence>
<dbReference type="PANTHER" id="PTHR37984">
    <property type="entry name" value="PROTEIN CBG26694"/>
    <property type="match status" value="1"/>
</dbReference>
<comment type="caution">
    <text evidence="9">The sequence shown here is derived from an EMBL/GenBank/DDBJ whole genome shotgun (WGS) entry which is preliminary data.</text>
</comment>
<dbReference type="InterPro" id="IPR041373">
    <property type="entry name" value="RT_RNaseH"/>
</dbReference>
<reference evidence="9" key="1">
    <citation type="submission" date="2021-03" db="EMBL/GenBank/DDBJ databases">
        <authorList>
            <person name="Bekaert M."/>
        </authorList>
    </citation>
    <scope>NUCLEOTIDE SEQUENCE</scope>
</reference>
<dbReference type="Gene3D" id="3.30.70.270">
    <property type="match status" value="2"/>
</dbReference>
<dbReference type="InterPro" id="IPR000477">
    <property type="entry name" value="RT_dom"/>
</dbReference>
<evidence type="ECO:0000256" key="1">
    <source>
        <dbReference type="ARBA" id="ARBA00022679"/>
    </source>
</evidence>
<keyword evidence="2" id="KW-0548">Nucleotidyltransferase</keyword>
<evidence type="ECO:0000256" key="2">
    <source>
        <dbReference type="ARBA" id="ARBA00022695"/>
    </source>
</evidence>
<dbReference type="GO" id="GO:0016787">
    <property type="term" value="F:hydrolase activity"/>
    <property type="evidence" value="ECO:0007669"/>
    <property type="project" value="UniProtKB-KW"/>
</dbReference>
<dbReference type="InterPro" id="IPR043502">
    <property type="entry name" value="DNA/RNA_pol_sf"/>
</dbReference>
<feature type="domain" description="Reverse transcriptase RNase H-like" evidence="8">
    <location>
        <begin position="181"/>
        <end position="246"/>
    </location>
</feature>
<keyword evidence="5" id="KW-0378">Hydrolase</keyword>
<dbReference type="Pfam" id="PF00078">
    <property type="entry name" value="RVT_1"/>
    <property type="match status" value="1"/>
</dbReference>
<evidence type="ECO:0000256" key="6">
    <source>
        <dbReference type="ARBA" id="ARBA00022918"/>
    </source>
</evidence>
<evidence type="ECO:0000256" key="5">
    <source>
        <dbReference type="ARBA" id="ARBA00022801"/>
    </source>
</evidence>
<organism evidence="9 10">
    <name type="scientific">Mytilus edulis</name>
    <name type="common">Blue mussel</name>
    <dbReference type="NCBI Taxonomy" id="6550"/>
    <lineage>
        <taxon>Eukaryota</taxon>
        <taxon>Metazoa</taxon>
        <taxon>Spiralia</taxon>
        <taxon>Lophotrochozoa</taxon>
        <taxon>Mollusca</taxon>
        <taxon>Bivalvia</taxon>
        <taxon>Autobranchia</taxon>
        <taxon>Pteriomorphia</taxon>
        <taxon>Mytilida</taxon>
        <taxon>Mytiloidea</taxon>
        <taxon>Mytilidae</taxon>
        <taxon>Mytilinae</taxon>
        <taxon>Mytilus</taxon>
    </lineage>
</organism>
<evidence type="ECO:0000256" key="4">
    <source>
        <dbReference type="ARBA" id="ARBA00022759"/>
    </source>
</evidence>
<dbReference type="EMBL" id="CAJPWZ010001770">
    <property type="protein sequence ID" value="CAG2222953.1"/>
    <property type="molecule type" value="Genomic_DNA"/>
</dbReference>
<dbReference type="Proteomes" id="UP000683360">
    <property type="component" value="Unassembled WGS sequence"/>
</dbReference>